<evidence type="ECO:0000313" key="1">
    <source>
        <dbReference type="EMBL" id="NMP28373.1"/>
    </source>
</evidence>
<dbReference type="RefSeq" id="WP_169404073.1">
    <property type="nucleotide sequence ID" value="NZ_JAADJU010000008.1"/>
</dbReference>
<gene>
    <name evidence="1" type="ORF">GW590_16040</name>
</gene>
<reference evidence="1 2" key="2">
    <citation type="submission" date="2020-06" db="EMBL/GenBank/DDBJ databases">
        <title>Polyphasic characterization of a Rahnella strain isolated from tree sap.</title>
        <authorList>
            <person name="Kim I.S."/>
        </authorList>
    </citation>
    <scope>NUCLEOTIDE SEQUENCE [LARGE SCALE GENOMIC DNA]</scope>
    <source>
        <strain evidence="1 2">SAP-1</strain>
    </source>
</reference>
<proteinExistence type="predicted"/>
<dbReference type="EMBL" id="JAADJU010000008">
    <property type="protein sequence ID" value="NMP28373.1"/>
    <property type="molecule type" value="Genomic_DNA"/>
</dbReference>
<organism evidence="1 2">
    <name type="scientific">Rouxiella aceris</name>
    <dbReference type="NCBI Taxonomy" id="2703884"/>
    <lineage>
        <taxon>Bacteria</taxon>
        <taxon>Pseudomonadati</taxon>
        <taxon>Pseudomonadota</taxon>
        <taxon>Gammaproteobacteria</taxon>
        <taxon>Enterobacterales</taxon>
        <taxon>Yersiniaceae</taxon>
        <taxon>Rouxiella</taxon>
    </lineage>
</organism>
<evidence type="ECO:0000313" key="2">
    <source>
        <dbReference type="Proteomes" id="UP000585363"/>
    </source>
</evidence>
<accession>A0A848MM37</accession>
<dbReference type="Proteomes" id="UP000585363">
    <property type="component" value="Unassembled WGS sequence"/>
</dbReference>
<keyword evidence="2" id="KW-1185">Reference proteome</keyword>
<comment type="caution">
    <text evidence="1">The sequence shown here is derived from an EMBL/GenBank/DDBJ whole genome shotgun (WGS) entry which is preliminary data.</text>
</comment>
<sequence>MIPASIRDALHLKPRGNIVYSLLPGGQVILSSNY</sequence>
<protein>
    <submittedName>
        <fullName evidence="1">Uncharacterized protein</fullName>
    </submittedName>
</protein>
<name>A0A848MM37_9GAMM</name>
<dbReference type="AlphaFoldDB" id="A0A848MM37"/>
<reference evidence="1 2" key="1">
    <citation type="submission" date="2020-01" db="EMBL/GenBank/DDBJ databases">
        <authorList>
            <person name="Lee S.D."/>
        </authorList>
    </citation>
    <scope>NUCLEOTIDE SEQUENCE [LARGE SCALE GENOMIC DNA]</scope>
    <source>
        <strain evidence="1 2">SAP-1</strain>
    </source>
</reference>